<keyword evidence="4" id="KW-0926">Vacuole</keyword>
<keyword evidence="5 10" id="KW-0812">Transmembrane</keyword>
<keyword evidence="7" id="KW-0067">ATP-binding</keyword>
<comment type="similarity">
    <text evidence="2">Belongs to the ABC transporter superfamily. ABCB family. Multidrug resistance exporter (TC 3.A.1.201) subfamily.</text>
</comment>
<comment type="subcellular location">
    <subcellularLocation>
        <location evidence="1">Vacuole membrane</location>
        <topology evidence="1">Multi-pass membrane protein</topology>
    </subcellularLocation>
</comment>
<evidence type="ECO:0008006" key="15">
    <source>
        <dbReference type="Google" id="ProtNLM"/>
    </source>
</evidence>
<accession>A0A8T3AP90</accession>
<evidence type="ECO:0000256" key="6">
    <source>
        <dbReference type="ARBA" id="ARBA00022741"/>
    </source>
</evidence>
<dbReference type="Gene3D" id="1.20.1560.10">
    <property type="entry name" value="ABC transporter type 1, transmembrane domain"/>
    <property type="match status" value="1"/>
</dbReference>
<dbReference type="PROSITE" id="PS00211">
    <property type="entry name" value="ABC_TRANSPORTER_1"/>
    <property type="match status" value="1"/>
</dbReference>
<dbReference type="InterPro" id="IPR027417">
    <property type="entry name" value="P-loop_NTPase"/>
</dbReference>
<keyword evidence="3" id="KW-0813">Transport</keyword>
<dbReference type="InterPro" id="IPR003439">
    <property type="entry name" value="ABC_transporter-like_ATP-bd"/>
</dbReference>
<dbReference type="InterPro" id="IPR017871">
    <property type="entry name" value="ABC_transporter-like_CS"/>
</dbReference>
<dbReference type="FunFam" id="1.20.1560.10:FF:000058">
    <property type="entry name" value="ABC transporter B family member 25"/>
    <property type="match status" value="1"/>
</dbReference>
<dbReference type="InterPro" id="IPR011527">
    <property type="entry name" value="ABC1_TM_dom"/>
</dbReference>
<keyword evidence="6" id="KW-0547">Nucleotide-binding</keyword>
<dbReference type="Proteomes" id="UP000829196">
    <property type="component" value="Unassembled WGS sequence"/>
</dbReference>
<evidence type="ECO:0000256" key="8">
    <source>
        <dbReference type="ARBA" id="ARBA00022989"/>
    </source>
</evidence>
<dbReference type="GO" id="GO:0005743">
    <property type="term" value="C:mitochondrial inner membrane"/>
    <property type="evidence" value="ECO:0007669"/>
    <property type="project" value="TreeGrafter"/>
</dbReference>
<feature type="transmembrane region" description="Helical" evidence="10">
    <location>
        <begin position="105"/>
        <end position="126"/>
    </location>
</feature>
<evidence type="ECO:0000256" key="7">
    <source>
        <dbReference type="ARBA" id="ARBA00022840"/>
    </source>
</evidence>
<dbReference type="SUPFAM" id="SSF52540">
    <property type="entry name" value="P-loop containing nucleoside triphosphate hydrolases"/>
    <property type="match status" value="1"/>
</dbReference>
<dbReference type="InterPro" id="IPR039421">
    <property type="entry name" value="Type_1_exporter"/>
</dbReference>
<evidence type="ECO:0000313" key="14">
    <source>
        <dbReference type="Proteomes" id="UP000829196"/>
    </source>
</evidence>
<dbReference type="PROSITE" id="PS50893">
    <property type="entry name" value="ABC_TRANSPORTER_2"/>
    <property type="match status" value="1"/>
</dbReference>
<dbReference type="GO" id="GO:0005524">
    <property type="term" value="F:ATP binding"/>
    <property type="evidence" value="ECO:0007669"/>
    <property type="project" value="UniProtKB-KW"/>
</dbReference>
<evidence type="ECO:0000256" key="9">
    <source>
        <dbReference type="ARBA" id="ARBA00023136"/>
    </source>
</evidence>
<dbReference type="SUPFAM" id="SSF90123">
    <property type="entry name" value="ABC transporter transmembrane region"/>
    <property type="match status" value="1"/>
</dbReference>
<dbReference type="AlphaFoldDB" id="A0A8T3AP90"/>
<dbReference type="SMR" id="A0A8T3AP90"/>
<comment type="caution">
    <text evidence="13">The sequence shown here is derived from an EMBL/GenBank/DDBJ whole genome shotgun (WGS) entry which is preliminary data.</text>
</comment>
<dbReference type="SMART" id="SM00382">
    <property type="entry name" value="AAA"/>
    <property type="match status" value="1"/>
</dbReference>
<evidence type="ECO:0000259" key="11">
    <source>
        <dbReference type="PROSITE" id="PS50893"/>
    </source>
</evidence>
<gene>
    <name evidence="13" type="ORF">KFK09_019332</name>
</gene>
<dbReference type="FunFam" id="3.40.50.300:FF:000836">
    <property type="entry name" value="ABC transporter B family member 25"/>
    <property type="match status" value="1"/>
</dbReference>
<dbReference type="CDD" id="cd18780">
    <property type="entry name" value="ABC_6TM_AtABCB27_like"/>
    <property type="match status" value="1"/>
</dbReference>
<dbReference type="InterPro" id="IPR036640">
    <property type="entry name" value="ABC1_TM_sf"/>
</dbReference>
<evidence type="ECO:0000256" key="4">
    <source>
        <dbReference type="ARBA" id="ARBA00022554"/>
    </source>
</evidence>
<evidence type="ECO:0000256" key="1">
    <source>
        <dbReference type="ARBA" id="ARBA00004128"/>
    </source>
</evidence>
<evidence type="ECO:0000256" key="10">
    <source>
        <dbReference type="SAM" id="Phobius"/>
    </source>
</evidence>
<dbReference type="Pfam" id="PF00005">
    <property type="entry name" value="ABC_tran"/>
    <property type="match status" value="1"/>
</dbReference>
<dbReference type="GO" id="GO:0015421">
    <property type="term" value="F:ABC-type oligopeptide transporter activity"/>
    <property type="evidence" value="ECO:0007669"/>
    <property type="project" value="TreeGrafter"/>
</dbReference>
<dbReference type="Gene3D" id="3.40.50.300">
    <property type="entry name" value="P-loop containing nucleotide triphosphate hydrolases"/>
    <property type="match status" value="1"/>
</dbReference>
<feature type="transmembrane region" description="Helical" evidence="10">
    <location>
        <begin position="285"/>
        <end position="313"/>
    </location>
</feature>
<dbReference type="PANTHER" id="PTHR43394">
    <property type="entry name" value="ATP-DEPENDENT PERMEASE MDL1, MITOCHONDRIAL"/>
    <property type="match status" value="1"/>
</dbReference>
<dbReference type="PANTHER" id="PTHR43394:SF1">
    <property type="entry name" value="ATP-BINDING CASSETTE SUB-FAMILY B MEMBER 10, MITOCHONDRIAL"/>
    <property type="match status" value="1"/>
</dbReference>
<dbReference type="GO" id="GO:0005774">
    <property type="term" value="C:vacuolar membrane"/>
    <property type="evidence" value="ECO:0007669"/>
    <property type="project" value="UniProtKB-SubCell"/>
</dbReference>
<feature type="transmembrane region" description="Helical" evidence="10">
    <location>
        <begin position="325"/>
        <end position="345"/>
    </location>
</feature>
<dbReference type="PROSITE" id="PS50929">
    <property type="entry name" value="ABC_TM1F"/>
    <property type="match status" value="1"/>
</dbReference>
<name>A0A8T3AP90_DENNO</name>
<feature type="transmembrane region" description="Helical" evidence="10">
    <location>
        <begin position="192"/>
        <end position="220"/>
    </location>
</feature>
<dbReference type="EMBL" id="JAGYWB010000014">
    <property type="protein sequence ID" value="KAI0498446.1"/>
    <property type="molecule type" value="Genomic_DNA"/>
</dbReference>
<evidence type="ECO:0000256" key="5">
    <source>
        <dbReference type="ARBA" id="ARBA00022692"/>
    </source>
</evidence>
<dbReference type="GO" id="GO:0010044">
    <property type="term" value="P:response to aluminum ion"/>
    <property type="evidence" value="ECO:0007669"/>
    <property type="project" value="UniProtKB-ARBA"/>
</dbReference>
<protein>
    <recommendedName>
        <fullName evidence="15">ABC transporter B family member 25</fullName>
    </recommendedName>
</protein>
<organism evidence="13 14">
    <name type="scientific">Dendrobium nobile</name>
    <name type="common">Orchid</name>
    <dbReference type="NCBI Taxonomy" id="94219"/>
    <lineage>
        <taxon>Eukaryota</taxon>
        <taxon>Viridiplantae</taxon>
        <taxon>Streptophyta</taxon>
        <taxon>Embryophyta</taxon>
        <taxon>Tracheophyta</taxon>
        <taxon>Spermatophyta</taxon>
        <taxon>Magnoliopsida</taxon>
        <taxon>Liliopsida</taxon>
        <taxon>Asparagales</taxon>
        <taxon>Orchidaceae</taxon>
        <taxon>Epidendroideae</taxon>
        <taxon>Malaxideae</taxon>
        <taxon>Dendrobiinae</taxon>
        <taxon>Dendrobium</taxon>
    </lineage>
</organism>
<evidence type="ECO:0000256" key="3">
    <source>
        <dbReference type="ARBA" id="ARBA00022448"/>
    </source>
</evidence>
<evidence type="ECO:0000259" key="12">
    <source>
        <dbReference type="PROSITE" id="PS50929"/>
    </source>
</evidence>
<keyword evidence="8 10" id="KW-1133">Transmembrane helix</keyword>
<feature type="domain" description="ABC transporter" evidence="11">
    <location>
        <begin position="382"/>
        <end position="619"/>
    </location>
</feature>
<sequence>MGKLRIKSAPSNTIPLLNGEESSSHLVSDLEHGDAVQPANIGFSRVLRLAKPDAGKLIIATIALLIASTTNILIPKYGGKIIDIVSKDISEPEQREEALDAVKNTILEIILVVIGGSIFAAIRAWLFSSASERVVARLRKNLFSHLINQEIAFYDVTRTGELLSRLSEDTQILKNAATTNLSEALRNLSTTFIGLGFMFSTSWKLTLLSLAIVPVLSVVVRKFGRFLRELSHKTQAAAAVAASIAEESFGAIRTVRSFAQEEYEISRYSAKVDETLNLGLKQAKVVGLFAGGMNAASTLSVAIVVLYGANLTIKGSMTTGDLTSFILYSLTVGSSVSSLSGLYTTAMKAAGASRRVFQLLDRVSSMPKSGDKCPNSEKDCDVELNDVWFAYPSRPSHMVLKGITLRLMSGSKIALVGPSGGGKTTIANLIERFYDPIKGKILLNGVPLEEISHQYLHRQVSIVSQEPVLFNCPIEENIAYGFDGKASSTDIENAAKMANAHEFVSKFPDQYKTFVGERGIRLSGGQKQRIAIARALLMNPCVLLLDEATSALDAESEYLVQDAMDSLMEGRTVLVIAHRLSTVKSADVVAVVSDGQIAESGTHDELLSQNGIYTALVKRQLQAPKVEI</sequence>
<reference evidence="13" key="1">
    <citation type="journal article" date="2022" name="Front. Genet.">
        <title>Chromosome-Scale Assembly of the Dendrobium nobile Genome Provides Insights Into the Molecular Mechanism of the Biosynthesis of the Medicinal Active Ingredient of Dendrobium.</title>
        <authorList>
            <person name="Xu Q."/>
            <person name="Niu S.-C."/>
            <person name="Li K.-L."/>
            <person name="Zheng P.-J."/>
            <person name="Zhang X.-J."/>
            <person name="Jia Y."/>
            <person name="Liu Y."/>
            <person name="Niu Y.-X."/>
            <person name="Yu L.-H."/>
            <person name="Chen D.-F."/>
            <person name="Zhang G.-Q."/>
        </authorList>
    </citation>
    <scope>NUCLEOTIDE SEQUENCE</scope>
    <source>
        <tissue evidence="13">Leaf</tissue>
    </source>
</reference>
<keyword evidence="14" id="KW-1185">Reference proteome</keyword>
<dbReference type="GO" id="GO:0090374">
    <property type="term" value="P:oligopeptide export from mitochondrion"/>
    <property type="evidence" value="ECO:0007669"/>
    <property type="project" value="TreeGrafter"/>
</dbReference>
<proteinExistence type="inferred from homology"/>
<dbReference type="GO" id="GO:0016887">
    <property type="term" value="F:ATP hydrolysis activity"/>
    <property type="evidence" value="ECO:0007669"/>
    <property type="project" value="InterPro"/>
</dbReference>
<evidence type="ECO:0000256" key="2">
    <source>
        <dbReference type="ARBA" id="ARBA00007577"/>
    </source>
</evidence>
<dbReference type="OrthoDB" id="6500128at2759"/>
<dbReference type="InterPro" id="IPR003593">
    <property type="entry name" value="AAA+_ATPase"/>
</dbReference>
<dbReference type="Pfam" id="PF00664">
    <property type="entry name" value="ABC_membrane"/>
    <property type="match status" value="1"/>
</dbReference>
<dbReference type="CDD" id="cd03249">
    <property type="entry name" value="ABC_MTABC3_MDL1_MDL2"/>
    <property type="match status" value="1"/>
</dbReference>
<keyword evidence="9 10" id="KW-0472">Membrane</keyword>
<dbReference type="PIRSF" id="PIRSF002773">
    <property type="entry name" value="ABC_prm/ATPase_B"/>
    <property type="match status" value="1"/>
</dbReference>
<evidence type="ECO:0000313" key="13">
    <source>
        <dbReference type="EMBL" id="KAI0498446.1"/>
    </source>
</evidence>
<feature type="domain" description="ABC transmembrane type-1" evidence="12">
    <location>
        <begin position="58"/>
        <end position="348"/>
    </location>
</feature>